<evidence type="ECO:0000259" key="1">
    <source>
        <dbReference type="PROSITE" id="PS51819"/>
    </source>
</evidence>
<name>A0ABS7TZ02_9BACT</name>
<evidence type="ECO:0000313" key="2">
    <source>
        <dbReference type="EMBL" id="MBZ5713505.1"/>
    </source>
</evidence>
<gene>
    <name evidence="2" type="ORF">K7C98_30090</name>
</gene>
<reference evidence="2" key="1">
    <citation type="submission" date="2021-08" db="EMBL/GenBank/DDBJ databases">
        <authorList>
            <person name="Stevens D.C."/>
        </authorList>
    </citation>
    <scope>NUCLEOTIDE SEQUENCE</scope>
    <source>
        <strain evidence="2">DSM 53165</strain>
    </source>
</reference>
<dbReference type="PROSITE" id="PS51819">
    <property type="entry name" value="VOC"/>
    <property type="match status" value="1"/>
</dbReference>
<protein>
    <submittedName>
        <fullName evidence="2">VOC family protein</fullName>
    </submittedName>
</protein>
<dbReference type="Gene3D" id="3.10.180.10">
    <property type="entry name" value="2,3-Dihydroxybiphenyl 1,2-Dioxygenase, domain 1"/>
    <property type="match status" value="1"/>
</dbReference>
<accession>A0ABS7TZ02</accession>
<dbReference type="Proteomes" id="UP001139031">
    <property type="component" value="Unassembled WGS sequence"/>
</dbReference>
<dbReference type="InterPro" id="IPR037523">
    <property type="entry name" value="VOC_core"/>
</dbReference>
<dbReference type="RefSeq" id="WP_224195244.1">
    <property type="nucleotide sequence ID" value="NZ_JAIRAU010000043.1"/>
</dbReference>
<dbReference type="Pfam" id="PF18029">
    <property type="entry name" value="Glyoxalase_6"/>
    <property type="match status" value="1"/>
</dbReference>
<comment type="caution">
    <text evidence="2">The sequence shown here is derived from an EMBL/GenBank/DDBJ whole genome shotgun (WGS) entry which is preliminary data.</text>
</comment>
<dbReference type="InterPro" id="IPR029068">
    <property type="entry name" value="Glyas_Bleomycin-R_OHBP_Dase"/>
</dbReference>
<evidence type="ECO:0000313" key="3">
    <source>
        <dbReference type="Proteomes" id="UP001139031"/>
    </source>
</evidence>
<proteinExistence type="predicted"/>
<feature type="domain" description="VOC" evidence="1">
    <location>
        <begin position="1"/>
        <end position="125"/>
    </location>
</feature>
<dbReference type="SUPFAM" id="SSF54593">
    <property type="entry name" value="Glyoxalase/Bleomycin resistance protein/Dihydroxybiphenyl dioxygenase"/>
    <property type="match status" value="1"/>
</dbReference>
<keyword evidence="3" id="KW-1185">Reference proteome</keyword>
<organism evidence="2 3">
    <name type="scientific">Nannocystis pusilla</name>
    <dbReference type="NCBI Taxonomy" id="889268"/>
    <lineage>
        <taxon>Bacteria</taxon>
        <taxon>Pseudomonadati</taxon>
        <taxon>Myxococcota</taxon>
        <taxon>Polyangia</taxon>
        <taxon>Nannocystales</taxon>
        <taxon>Nannocystaceae</taxon>
        <taxon>Nannocystis</taxon>
    </lineage>
</organism>
<sequence>MPSLLVNIDVPDVAAAEGFYVRAFGFTVGRRIGPGAVELLGAGVPLYLLQKAAGTPVSAASSARRDYGRHWTPVHLDVVVDEVEPALARALAEGATVEGPIREAVWGRMALLADPWGHGVCIVQFKGRGYDELISPAT</sequence>
<dbReference type="EMBL" id="JAIRAU010000043">
    <property type="protein sequence ID" value="MBZ5713505.1"/>
    <property type="molecule type" value="Genomic_DNA"/>
</dbReference>
<dbReference type="InterPro" id="IPR041581">
    <property type="entry name" value="Glyoxalase_6"/>
</dbReference>